<name>A0ABZ1J8M4_9ACTN</name>
<evidence type="ECO:0000256" key="2">
    <source>
        <dbReference type="RuleBase" id="RU003749"/>
    </source>
</evidence>
<accession>A0ABZ1J8M4</accession>
<evidence type="ECO:0000256" key="3">
    <source>
        <dbReference type="SAM" id="MobiDB-lite"/>
    </source>
</evidence>
<sequence>MRPAPRGGPSGPSREHTPPPLKIETHRAGERMTVAAAGEIDLDTVPDLRYALRKALAASVRGVDLDLAAVDFCDCSGLNVLLRVRQRALQDGKTVVIRSASAVVERLLALSETASLFTPTSETDHGIADRNRNPRPDAEHSTTEERALPRDVSDVGDAVGTEQSLRVEVVQLKRAMQTRPVIDLARGVLMASFGLNPEDAWSVLVMVSQNANIKLHHLAEGTVAAVTGEPLPEALRQQLSAAVAELAARRSATQESEP</sequence>
<evidence type="ECO:0000259" key="5">
    <source>
        <dbReference type="PROSITE" id="PS50921"/>
    </source>
</evidence>
<comment type="similarity">
    <text evidence="1 2">Belongs to the anti-sigma-factor antagonist family.</text>
</comment>
<dbReference type="RefSeq" id="WP_328936783.1">
    <property type="nucleotide sequence ID" value="NZ_CP108133.1"/>
</dbReference>
<dbReference type="Proteomes" id="UP001432166">
    <property type="component" value="Chromosome"/>
</dbReference>
<dbReference type="SMART" id="SM01012">
    <property type="entry name" value="ANTAR"/>
    <property type="match status" value="1"/>
</dbReference>
<reference evidence="6" key="1">
    <citation type="submission" date="2022-10" db="EMBL/GenBank/DDBJ databases">
        <title>The complete genomes of actinobacterial strains from the NBC collection.</title>
        <authorList>
            <person name="Joergensen T.S."/>
            <person name="Alvarez Arevalo M."/>
            <person name="Sterndorff E.B."/>
            <person name="Faurdal D."/>
            <person name="Vuksanovic O."/>
            <person name="Mourched A.-S."/>
            <person name="Charusanti P."/>
            <person name="Shaw S."/>
            <person name="Blin K."/>
            <person name="Weber T."/>
        </authorList>
    </citation>
    <scope>NUCLEOTIDE SEQUENCE</scope>
    <source>
        <strain evidence="6">NBC_00189</strain>
    </source>
</reference>
<protein>
    <recommendedName>
        <fullName evidence="2">Anti-sigma factor antagonist</fullName>
    </recommendedName>
</protein>
<dbReference type="CDD" id="cd07043">
    <property type="entry name" value="STAS_anti-anti-sigma_factors"/>
    <property type="match status" value="1"/>
</dbReference>
<evidence type="ECO:0000259" key="4">
    <source>
        <dbReference type="PROSITE" id="PS50801"/>
    </source>
</evidence>
<dbReference type="PROSITE" id="PS50921">
    <property type="entry name" value="ANTAR"/>
    <property type="match status" value="1"/>
</dbReference>
<dbReference type="NCBIfam" id="TIGR00377">
    <property type="entry name" value="ant_ant_sig"/>
    <property type="match status" value="1"/>
</dbReference>
<dbReference type="InterPro" id="IPR002645">
    <property type="entry name" value="STAS_dom"/>
</dbReference>
<evidence type="ECO:0000313" key="6">
    <source>
        <dbReference type="EMBL" id="WTP47740.1"/>
    </source>
</evidence>
<dbReference type="PROSITE" id="PS50801">
    <property type="entry name" value="STAS"/>
    <property type="match status" value="1"/>
</dbReference>
<feature type="domain" description="STAS" evidence="4">
    <location>
        <begin position="21"/>
        <end position="108"/>
    </location>
</feature>
<evidence type="ECO:0000256" key="1">
    <source>
        <dbReference type="ARBA" id="ARBA00009013"/>
    </source>
</evidence>
<dbReference type="Pfam" id="PF03861">
    <property type="entry name" value="ANTAR"/>
    <property type="match status" value="1"/>
</dbReference>
<feature type="domain" description="ANTAR" evidence="5">
    <location>
        <begin position="162"/>
        <end position="223"/>
    </location>
</feature>
<feature type="region of interest" description="Disordered" evidence="3">
    <location>
        <begin position="119"/>
        <end position="155"/>
    </location>
</feature>
<dbReference type="PANTHER" id="PTHR33495">
    <property type="entry name" value="ANTI-SIGMA FACTOR ANTAGONIST TM_1081-RELATED-RELATED"/>
    <property type="match status" value="1"/>
</dbReference>
<dbReference type="InterPro" id="IPR005561">
    <property type="entry name" value="ANTAR"/>
</dbReference>
<dbReference type="Gene3D" id="1.10.10.10">
    <property type="entry name" value="Winged helix-like DNA-binding domain superfamily/Winged helix DNA-binding domain"/>
    <property type="match status" value="1"/>
</dbReference>
<dbReference type="Pfam" id="PF13466">
    <property type="entry name" value="STAS_2"/>
    <property type="match status" value="1"/>
</dbReference>
<dbReference type="EMBL" id="CP108133">
    <property type="protein sequence ID" value="WTP47740.1"/>
    <property type="molecule type" value="Genomic_DNA"/>
</dbReference>
<feature type="region of interest" description="Disordered" evidence="3">
    <location>
        <begin position="1"/>
        <end position="21"/>
    </location>
</feature>
<gene>
    <name evidence="6" type="ORF">OG288_05040</name>
</gene>
<organism evidence="6 7">
    <name type="scientific">Streptomyces tauricus</name>
    <dbReference type="NCBI Taxonomy" id="68274"/>
    <lineage>
        <taxon>Bacteria</taxon>
        <taxon>Bacillati</taxon>
        <taxon>Actinomycetota</taxon>
        <taxon>Actinomycetes</taxon>
        <taxon>Kitasatosporales</taxon>
        <taxon>Streptomycetaceae</taxon>
        <taxon>Streptomyces</taxon>
        <taxon>Streptomyces aurantiacus group</taxon>
    </lineage>
</organism>
<feature type="compositionally biased region" description="Basic and acidic residues" evidence="3">
    <location>
        <begin position="122"/>
        <end position="153"/>
    </location>
</feature>
<dbReference type="InterPro" id="IPR058548">
    <property type="entry name" value="MlaB-like_STAS"/>
</dbReference>
<dbReference type="PANTHER" id="PTHR33495:SF2">
    <property type="entry name" value="ANTI-SIGMA FACTOR ANTAGONIST TM_1081-RELATED"/>
    <property type="match status" value="1"/>
</dbReference>
<keyword evidence="7" id="KW-1185">Reference proteome</keyword>
<dbReference type="InterPro" id="IPR003658">
    <property type="entry name" value="Anti-sigma_ant"/>
</dbReference>
<evidence type="ECO:0000313" key="7">
    <source>
        <dbReference type="Proteomes" id="UP001432166"/>
    </source>
</evidence>
<dbReference type="InterPro" id="IPR036388">
    <property type="entry name" value="WH-like_DNA-bd_sf"/>
</dbReference>
<proteinExistence type="inferred from homology"/>
<dbReference type="Gene3D" id="3.30.750.24">
    <property type="entry name" value="STAS domain"/>
    <property type="match status" value="1"/>
</dbReference>
<dbReference type="InterPro" id="IPR036513">
    <property type="entry name" value="STAS_dom_sf"/>
</dbReference>
<dbReference type="SUPFAM" id="SSF52091">
    <property type="entry name" value="SpoIIaa-like"/>
    <property type="match status" value="1"/>
</dbReference>